<name>A0A2K4ZBE8_9FIRM</name>
<feature type="domain" description="Acyl-ACP thioesterase N-terminal hotdog" evidence="8">
    <location>
        <begin position="5"/>
        <end position="128"/>
    </location>
</feature>
<dbReference type="PANTHER" id="PTHR31727:SF6">
    <property type="entry name" value="OLEOYL-ACYL CARRIER PROTEIN THIOESTERASE 1, CHLOROPLASTIC"/>
    <property type="match status" value="1"/>
</dbReference>
<dbReference type="InterPro" id="IPR029069">
    <property type="entry name" value="HotDog_dom_sf"/>
</dbReference>
<evidence type="ECO:0000256" key="5">
    <source>
        <dbReference type="ARBA" id="ARBA00022946"/>
    </source>
</evidence>
<evidence type="ECO:0000256" key="3">
    <source>
        <dbReference type="ARBA" id="ARBA00022801"/>
    </source>
</evidence>
<dbReference type="GO" id="GO:0000036">
    <property type="term" value="F:acyl carrier activity"/>
    <property type="evidence" value="ECO:0007669"/>
    <property type="project" value="TreeGrafter"/>
</dbReference>
<dbReference type="EMBL" id="OFSM01000002">
    <property type="protein sequence ID" value="SOY27780.1"/>
    <property type="molecule type" value="Genomic_DNA"/>
</dbReference>
<evidence type="ECO:0000259" key="8">
    <source>
        <dbReference type="Pfam" id="PF01643"/>
    </source>
</evidence>
<keyword evidence="11" id="KW-1185">Reference proteome</keyword>
<comment type="similarity">
    <text evidence="1">Belongs to the acyl-ACP thioesterase family.</text>
</comment>
<dbReference type="CDD" id="cd00586">
    <property type="entry name" value="4HBT"/>
    <property type="match status" value="1"/>
</dbReference>
<keyword evidence="5" id="KW-0809">Transit peptide</keyword>
<gene>
    <name evidence="10" type="ORF">AMURIS_00485</name>
</gene>
<evidence type="ECO:0000256" key="4">
    <source>
        <dbReference type="ARBA" id="ARBA00022832"/>
    </source>
</evidence>
<dbReference type="InterPro" id="IPR002864">
    <property type="entry name" value="Acyl-ACP_thioesterase_NHD"/>
</dbReference>
<reference evidence="10 11" key="1">
    <citation type="submission" date="2018-01" db="EMBL/GenBank/DDBJ databases">
        <authorList>
            <person name="Gaut B.S."/>
            <person name="Morton B.R."/>
            <person name="Clegg M.T."/>
            <person name="Duvall M.R."/>
        </authorList>
    </citation>
    <scope>NUCLEOTIDE SEQUENCE [LARGE SCALE GENOMIC DNA]</scope>
    <source>
        <strain evidence="10">GP69</strain>
    </source>
</reference>
<evidence type="ECO:0000259" key="9">
    <source>
        <dbReference type="Pfam" id="PF20791"/>
    </source>
</evidence>
<accession>A0A2K4ZBE8</accession>
<dbReference type="Gene3D" id="3.10.129.10">
    <property type="entry name" value="Hotdog Thioesterase"/>
    <property type="match status" value="1"/>
</dbReference>
<evidence type="ECO:0000313" key="10">
    <source>
        <dbReference type="EMBL" id="SOY27780.1"/>
    </source>
</evidence>
<dbReference type="SUPFAM" id="SSF54637">
    <property type="entry name" value="Thioesterase/thiol ester dehydrase-isomerase"/>
    <property type="match status" value="2"/>
</dbReference>
<dbReference type="Pfam" id="PF20791">
    <property type="entry name" value="Acyl-ACP_TE_C"/>
    <property type="match status" value="1"/>
</dbReference>
<keyword evidence="4" id="KW-0276">Fatty acid metabolism</keyword>
<sequence length="233" mass="26982">MYTFESRIRYSETDSEGKLTMASLINYFQDCSTFQSEDLGLGLDYLKERHMVWVLSSWQIVAERYPKLCEKVTIGTLPYEMKGFLGSRNFAMIDAGGEYIAKANSLWSLLDTETGKPTAVPEEMKEGYHLEEKLDMEYMPRKIAVPANTVQRETVAVKKHHLDTNYHVNNQQFVNIAMEFLPENFAVRQIRAEYKKQAFLDDLLFPFVAEEEKRFVVALRDQAGKPYVVVEFS</sequence>
<dbReference type="Pfam" id="PF01643">
    <property type="entry name" value="Acyl-ACP_TE"/>
    <property type="match status" value="1"/>
</dbReference>
<dbReference type="AlphaFoldDB" id="A0A2K4ZBE8"/>
<dbReference type="RefSeq" id="WP_103237890.1">
    <property type="nucleotide sequence ID" value="NZ_JANJZD010000002.1"/>
</dbReference>
<dbReference type="GO" id="GO:0016297">
    <property type="term" value="F:fatty acyl-[ACP] hydrolase activity"/>
    <property type="evidence" value="ECO:0007669"/>
    <property type="project" value="InterPro"/>
</dbReference>
<evidence type="ECO:0000256" key="2">
    <source>
        <dbReference type="ARBA" id="ARBA00022516"/>
    </source>
</evidence>
<keyword evidence="7" id="KW-0275">Fatty acid biosynthesis</keyword>
<keyword evidence="6" id="KW-0443">Lipid metabolism</keyword>
<protein>
    <submittedName>
        <fullName evidence="10">Acyl-ACP thioesterase</fullName>
    </submittedName>
</protein>
<evidence type="ECO:0000256" key="7">
    <source>
        <dbReference type="ARBA" id="ARBA00023160"/>
    </source>
</evidence>
<proteinExistence type="inferred from homology"/>
<dbReference type="OrthoDB" id="9801517at2"/>
<feature type="domain" description="Acyl-ACP thioesterase-like C-terminal" evidence="9">
    <location>
        <begin position="151"/>
        <end position="201"/>
    </location>
</feature>
<dbReference type="InterPro" id="IPR049427">
    <property type="entry name" value="Acyl-ACP_TE_C"/>
</dbReference>
<evidence type="ECO:0000313" key="11">
    <source>
        <dbReference type="Proteomes" id="UP000236311"/>
    </source>
</evidence>
<dbReference type="InterPro" id="IPR045023">
    <property type="entry name" value="FATA/B"/>
</dbReference>
<evidence type="ECO:0000256" key="6">
    <source>
        <dbReference type="ARBA" id="ARBA00023098"/>
    </source>
</evidence>
<organism evidence="10 11">
    <name type="scientific">Acetatifactor muris</name>
    <dbReference type="NCBI Taxonomy" id="879566"/>
    <lineage>
        <taxon>Bacteria</taxon>
        <taxon>Bacillati</taxon>
        <taxon>Bacillota</taxon>
        <taxon>Clostridia</taxon>
        <taxon>Lachnospirales</taxon>
        <taxon>Lachnospiraceae</taxon>
        <taxon>Acetatifactor</taxon>
    </lineage>
</organism>
<dbReference type="PANTHER" id="PTHR31727">
    <property type="entry name" value="OLEOYL-ACYL CARRIER PROTEIN THIOESTERASE 1, CHLOROPLASTIC"/>
    <property type="match status" value="1"/>
</dbReference>
<evidence type="ECO:0000256" key="1">
    <source>
        <dbReference type="ARBA" id="ARBA00006500"/>
    </source>
</evidence>
<keyword evidence="3" id="KW-0378">Hydrolase</keyword>
<keyword evidence="2" id="KW-0444">Lipid biosynthesis</keyword>
<dbReference type="Proteomes" id="UP000236311">
    <property type="component" value="Unassembled WGS sequence"/>
</dbReference>